<dbReference type="InterPro" id="IPR018212">
    <property type="entry name" value="Na/solute_symporter_CS"/>
</dbReference>
<reference evidence="15 16" key="1">
    <citation type="submission" date="2014-08" db="EMBL/GenBank/DDBJ databases">
        <title>Complete genome of a marine bacteria Jeotgalibacillus malaysiensis.</title>
        <authorList>
            <person name="Yaakop A.S."/>
            <person name="Chan K.-G."/>
            <person name="Goh K.M."/>
        </authorList>
    </citation>
    <scope>NUCLEOTIDE SEQUENCE [LARGE SCALE GENOMIC DNA]</scope>
    <source>
        <strain evidence="15 16">D5</strain>
    </source>
</reference>
<dbReference type="Gene3D" id="1.20.1730.10">
    <property type="entry name" value="Sodium/glucose cotransporter"/>
    <property type="match status" value="1"/>
</dbReference>
<dbReference type="PROSITE" id="PS50283">
    <property type="entry name" value="NA_SOLUT_SYMP_3"/>
    <property type="match status" value="1"/>
</dbReference>
<keyword evidence="11 14" id="KW-0739">Sodium transport</keyword>
<feature type="transmembrane region" description="Helical" evidence="14">
    <location>
        <begin position="6"/>
        <end position="29"/>
    </location>
</feature>
<dbReference type="NCBIfam" id="TIGR02121">
    <property type="entry name" value="Na_Pro_sym"/>
    <property type="match status" value="1"/>
</dbReference>
<proteinExistence type="inferred from homology"/>
<evidence type="ECO:0000256" key="5">
    <source>
        <dbReference type="ARBA" id="ARBA00022692"/>
    </source>
</evidence>
<evidence type="ECO:0000256" key="4">
    <source>
        <dbReference type="ARBA" id="ARBA00022475"/>
    </source>
</evidence>
<name>A0A0B5AQU7_9BACL</name>
<feature type="transmembrane region" description="Helical" evidence="14">
    <location>
        <begin position="403"/>
        <end position="421"/>
    </location>
</feature>
<evidence type="ECO:0000256" key="6">
    <source>
        <dbReference type="ARBA" id="ARBA00022847"/>
    </source>
</evidence>
<dbReference type="InterPro" id="IPR001734">
    <property type="entry name" value="Na/solute_symporter"/>
</dbReference>
<dbReference type="Pfam" id="PF00474">
    <property type="entry name" value="SSF"/>
    <property type="match status" value="1"/>
</dbReference>
<evidence type="ECO:0000256" key="12">
    <source>
        <dbReference type="ARBA" id="ARBA00033708"/>
    </source>
</evidence>
<dbReference type="BioCyc" id="JESP1508404:G14D9-10377-MONOMER"/>
<keyword evidence="10 14" id="KW-0472">Membrane</keyword>
<dbReference type="EMBL" id="CP009416">
    <property type="protein sequence ID" value="AJD90459.1"/>
    <property type="molecule type" value="Genomic_DNA"/>
</dbReference>
<keyword evidence="7 14" id="KW-1133">Transmembrane helix</keyword>
<comment type="subcellular location">
    <subcellularLocation>
        <location evidence="1 14">Cell membrane</location>
        <topology evidence="1 14">Multi-pass membrane protein</topology>
    </subcellularLocation>
</comment>
<dbReference type="Proteomes" id="UP000031449">
    <property type="component" value="Chromosome"/>
</dbReference>
<dbReference type="GO" id="GO:0015193">
    <property type="term" value="F:L-proline transmembrane transporter activity"/>
    <property type="evidence" value="ECO:0007669"/>
    <property type="project" value="TreeGrafter"/>
</dbReference>
<dbReference type="FunFam" id="1.20.1730.10:FF:000002">
    <property type="entry name" value="Sodium/proline symporter"/>
    <property type="match status" value="1"/>
</dbReference>
<evidence type="ECO:0000256" key="7">
    <source>
        <dbReference type="ARBA" id="ARBA00022989"/>
    </source>
</evidence>
<comment type="similarity">
    <text evidence="2 13">Belongs to the sodium:solute symporter (SSF) (TC 2.A.21) family.</text>
</comment>
<dbReference type="GO" id="GO:0015824">
    <property type="term" value="P:proline transport"/>
    <property type="evidence" value="ECO:0007669"/>
    <property type="project" value="UniProtKB-UniRule"/>
</dbReference>
<feature type="transmembrane region" description="Helical" evidence="14">
    <location>
        <begin position="166"/>
        <end position="187"/>
    </location>
</feature>
<dbReference type="InterPro" id="IPR038377">
    <property type="entry name" value="Na/Glc_symporter_sf"/>
</dbReference>
<feature type="transmembrane region" description="Helical" evidence="14">
    <location>
        <begin position="321"/>
        <end position="342"/>
    </location>
</feature>
<evidence type="ECO:0000256" key="13">
    <source>
        <dbReference type="RuleBase" id="RU362091"/>
    </source>
</evidence>
<organism evidence="15 16">
    <name type="scientific">Jeotgalibacillus malaysiensis</name>
    <dbReference type="NCBI Taxonomy" id="1508404"/>
    <lineage>
        <taxon>Bacteria</taxon>
        <taxon>Bacillati</taxon>
        <taxon>Bacillota</taxon>
        <taxon>Bacilli</taxon>
        <taxon>Bacillales</taxon>
        <taxon>Caryophanaceae</taxon>
        <taxon>Jeotgalibacillus</taxon>
    </lineage>
</organism>
<feature type="transmembrane region" description="Helical" evidence="14">
    <location>
        <begin position="72"/>
        <end position="96"/>
    </location>
</feature>
<protein>
    <recommendedName>
        <fullName evidence="14">Sodium/proline symporter</fullName>
    </recommendedName>
    <alternativeName>
        <fullName evidence="14">Proline permease</fullName>
    </alternativeName>
</protein>
<evidence type="ECO:0000313" key="16">
    <source>
        <dbReference type="Proteomes" id="UP000031449"/>
    </source>
</evidence>
<keyword evidence="8 14" id="KW-0915">Sodium</keyword>
<dbReference type="PROSITE" id="PS00457">
    <property type="entry name" value="NA_SOLUT_SYMP_2"/>
    <property type="match status" value="1"/>
</dbReference>
<feature type="transmembrane region" description="Helical" evidence="14">
    <location>
        <begin position="237"/>
        <end position="260"/>
    </location>
</feature>
<evidence type="ECO:0000256" key="14">
    <source>
        <dbReference type="RuleBase" id="RU366012"/>
    </source>
</evidence>
<feature type="transmembrane region" description="Helical" evidence="14">
    <location>
        <begin position="453"/>
        <end position="474"/>
    </location>
</feature>
<comment type="catalytic activity">
    <reaction evidence="12">
        <text>L-proline(in) + Na(+)(in) = L-proline(out) + Na(+)(out)</text>
        <dbReference type="Rhea" id="RHEA:28967"/>
        <dbReference type="ChEBI" id="CHEBI:29101"/>
        <dbReference type="ChEBI" id="CHEBI:60039"/>
    </reaction>
</comment>
<keyword evidence="3 14" id="KW-0813">Transport</keyword>
<dbReference type="GO" id="GO:0005886">
    <property type="term" value="C:plasma membrane"/>
    <property type="evidence" value="ECO:0007669"/>
    <property type="project" value="UniProtKB-SubCell"/>
</dbReference>
<evidence type="ECO:0000313" key="15">
    <source>
        <dbReference type="EMBL" id="AJD90459.1"/>
    </source>
</evidence>
<evidence type="ECO:0000256" key="11">
    <source>
        <dbReference type="ARBA" id="ARBA00023201"/>
    </source>
</evidence>
<dbReference type="AlphaFoldDB" id="A0A0B5AQU7"/>
<gene>
    <name evidence="15" type="ORF">JMA_11420</name>
</gene>
<evidence type="ECO:0000256" key="2">
    <source>
        <dbReference type="ARBA" id="ARBA00006434"/>
    </source>
</evidence>
<dbReference type="NCBIfam" id="TIGR00813">
    <property type="entry name" value="sss"/>
    <property type="match status" value="1"/>
</dbReference>
<keyword evidence="9 14" id="KW-0406">Ion transport</keyword>
<evidence type="ECO:0000256" key="8">
    <source>
        <dbReference type="ARBA" id="ARBA00023053"/>
    </source>
</evidence>
<dbReference type="KEGG" id="jeo:JMA_11420"/>
<feature type="transmembrane region" description="Helical" evidence="14">
    <location>
        <begin position="371"/>
        <end position="391"/>
    </location>
</feature>
<dbReference type="HOGENOM" id="CLU_018808_15_2_9"/>
<keyword evidence="16" id="KW-1185">Reference proteome</keyword>
<accession>A0A0B5AQU7</accession>
<dbReference type="GO" id="GO:0031402">
    <property type="term" value="F:sodium ion binding"/>
    <property type="evidence" value="ECO:0007669"/>
    <property type="project" value="UniProtKB-UniRule"/>
</dbReference>
<keyword evidence="4 14" id="KW-1003">Cell membrane</keyword>
<feature type="transmembrane region" description="Helical" evidence="14">
    <location>
        <begin position="281"/>
        <end position="301"/>
    </location>
</feature>
<keyword evidence="5 14" id="KW-0812">Transmembrane</keyword>
<evidence type="ECO:0000256" key="10">
    <source>
        <dbReference type="ARBA" id="ARBA00023136"/>
    </source>
</evidence>
<comment type="function">
    <text evidence="14">Catalyzes the sodium-dependent uptake of extracellular L-proline.</text>
</comment>
<dbReference type="PANTHER" id="PTHR48086:SF3">
    <property type="entry name" value="SODIUM_PROLINE SYMPORTER"/>
    <property type="match status" value="1"/>
</dbReference>
<evidence type="ECO:0000256" key="1">
    <source>
        <dbReference type="ARBA" id="ARBA00004651"/>
    </source>
</evidence>
<dbReference type="CDD" id="cd11475">
    <property type="entry name" value="SLC5sbd_PutP"/>
    <property type="match status" value="1"/>
</dbReference>
<keyword evidence="14" id="KW-0029">Amino-acid transport</keyword>
<dbReference type="InterPro" id="IPR050277">
    <property type="entry name" value="Sodium:Solute_Symporter"/>
</dbReference>
<keyword evidence="6 14" id="KW-0769">Symport</keyword>
<feature type="transmembrane region" description="Helical" evidence="14">
    <location>
        <begin position="428"/>
        <end position="447"/>
    </location>
</feature>
<dbReference type="PANTHER" id="PTHR48086">
    <property type="entry name" value="SODIUM/PROLINE SYMPORTER-RELATED"/>
    <property type="match status" value="1"/>
</dbReference>
<dbReference type="InterPro" id="IPR011851">
    <property type="entry name" value="Na/Pro_symporter"/>
</dbReference>
<feature type="transmembrane region" description="Helical" evidence="14">
    <location>
        <begin position="196"/>
        <end position="217"/>
    </location>
</feature>
<dbReference type="PROSITE" id="PS00456">
    <property type="entry name" value="NA_SOLUT_SYMP_1"/>
    <property type="match status" value="1"/>
</dbReference>
<sequence length="499" mass="53964">MEAVEIGFEVYISLALYFIGMLAIGYYAYKKSTGNLSEYMLGGRQLGPGVTALSAGASDMSGWMLLGLPGSIYVSGLSGMWIAVGLSIGAYLNYLFVAPRLRTYTEVANDSITIPDYFENRFVDDTKILRFVSAIVIIIFFTVYTSSGMVSGGVLFESAFGMDYTVGLFVTAGVVLAYTLFGGFLAVSMTDFVQGVIMFVALVLVPIVAFMELGGIGPTFDTLNGIDPQLTSFFEGTTILGFLGLMAWGLGYFGQPHIIVRFMAIRDVKSLKSARRIGMTWMVVAIIGALFTGLTGIAYIANTGAELANPETIFVFYSQVLFHPLISGFLLAAILAAIMSTVSSQLLVTSSALTEDFYNTFLKRSASDKELVLVGRISVLLVALVAIILSLDSDSTILDIVSNAWAGFGSAFGPAILLSLYWKRMTRWGALAGMLTGAVTVILWVYVLGLSGFLYEMIPGFILSTIAIIVVSLISSNSREPVREGYDKFEKVHEVERNK</sequence>
<dbReference type="STRING" id="1508404.JMA_11420"/>
<evidence type="ECO:0000256" key="9">
    <source>
        <dbReference type="ARBA" id="ARBA00023065"/>
    </source>
</evidence>
<feature type="transmembrane region" description="Helical" evidence="14">
    <location>
        <begin position="128"/>
        <end position="146"/>
    </location>
</feature>
<dbReference type="GO" id="GO:0005298">
    <property type="term" value="F:proline:sodium symporter activity"/>
    <property type="evidence" value="ECO:0007669"/>
    <property type="project" value="UniProtKB-UniRule"/>
</dbReference>
<evidence type="ECO:0000256" key="3">
    <source>
        <dbReference type="ARBA" id="ARBA00022448"/>
    </source>
</evidence>